<feature type="domain" description="Rifampin ADP-ribosyltransferase" evidence="1">
    <location>
        <begin position="18"/>
        <end position="116"/>
    </location>
</feature>
<gene>
    <name evidence="2" type="ORF">SAMN06295937_102650</name>
</gene>
<keyword evidence="3" id="KW-1185">Reference proteome</keyword>
<keyword evidence="2" id="KW-0808">Transferase</keyword>
<evidence type="ECO:0000313" key="2">
    <source>
        <dbReference type="EMBL" id="SKB89152.1"/>
    </source>
</evidence>
<dbReference type="Proteomes" id="UP000190044">
    <property type="component" value="Unassembled WGS sequence"/>
</dbReference>
<name>A0A1T5EYX1_9SPHN</name>
<dbReference type="Gene3D" id="3.20.170.40">
    <property type="entry name" value="Rifampin ADP-ribosyltransferase domain"/>
    <property type="match status" value="1"/>
</dbReference>
<dbReference type="EMBL" id="FUYP01000026">
    <property type="protein sequence ID" value="SKB89152.1"/>
    <property type="molecule type" value="Genomic_DNA"/>
</dbReference>
<sequence length="144" mass="15483">MTDSDTPAATGPDAGAVFYHGTRADLSVGDLLAPGRASNYADGAPLSWIYFSAALESAVWGCELASGDGRERIYIVEPTGDWFDDPNLTDKKFPGNPTRSYRSRAPLRIVGEVESWTSHPPEALAAMKEGIARLRAEGKNVIID</sequence>
<dbReference type="OrthoDB" id="5509356at2"/>
<dbReference type="NCBIfam" id="NF033144">
    <property type="entry name" value="rifampin_ARR"/>
    <property type="match status" value="1"/>
</dbReference>
<dbReference type="GO" id="GO:0016740">
    <property type="term" value="F:transferase activity"/>
    <property type="evidence" value="ECO:0007669"/>
    <property type="project" value="UniProtKB-KW"/>
</dbReference>
<accession>A0A1T5EYX1</accession>
<reference evidence="3" key="1">
    <citation type="submission" date="2017-02" db="EMBL/GenBank/DDBJ databases">
        <authorList>
            <person name="Varghese N."/>
            <person name="Submissions S."/>
        </authorList>
    </citation>
    <scope>NUCLEOTIDE SEQUENCE [LARGE SCALE GENOMIC DNA]</scope>
    <source>
        <strain evidence="3">R11H</strain>
    </source>
</reference>
<dbReference type="RefSeq" id="WP_079639718.1">
    <property type="nucleotide sequence ID" value="NZ_FUYP01000026.1"/>
</dbReference>
<evidence type="ECO:0000259" key="1">
    <source>
        <dbReference type="Pfam" id="PF12120"/>
    </source>
</evidence>
<dbReference type="InterPro" id="IPR021975">
    <property type="entry name" value="Rifampin_Arr"/>
</dbReference>
<evidence type="ECO:0000313" key="3">
    <source>
        <dbReference type="Proteomes" id="UP000190044"/>
    </source>
</evidence>
<dbReference type="InterPro" id="IPR038611">
    <property type="entry name" value="Arr_sf"/>
</dbReference>
<dbReference type="Pfam" id="PF12120">
    <property type="entry name" value="Arr-ms"/>
    <property type="match status" value="1"/>
</dbReference>
<proteinExistence type="predicted"/>
<organism evidence="2 3">
    <name type="scientific">Sphingopyxis flava</name>
    <dbReference type="NCBI Taxonomy" id="1507287"/>
    <lineage>
        <taxon>Bacteria</taxon>
        <taxon>Pseudomonadati</taxon>
        <taxon>Pseudomonadota</taxon>
        <taxon>Alphaproteobacteria</taxon>
        <taxon>Sphingomonadales</taxon>
        <taxon>Sphingomonadaceae</taxon>
        <taxon>Sphingopyxis</taxon>
    </lineage>
</organism>
<protein>
    <submittedName>
        <fullName evidence="2">Rifampin ADP-ribosylating transferase</fullName>
    </submittedName>
</protein>
<dbReference type="AlphaFoldDB" id="A0A1T5EYX1"/>